<dbReference type="Proteomes" id="UP001205740">
    <property type="component" value="Unassembled WGS sequence"/>
</dbReference>
<dbReference type="EMBL" id="JAMTCG010000003">
    <property type="protein sequence ID" value="MCP2160342.1"/>
    <property type="molecule type" value="Genomic_DNA"/>
</dbReference>
<dbReference type="Pfam" id="PF10824">
    <property type="entry name" value="T7SS_ESX_EspC"/>
    <property type="match status" value="1"/>
</dbReference>
<accession>A0ABT1H3D4</accession>
<keyword evidence="2" id="KW-1185">Reference proteome</keyword>
<evidence type="ECO:0000313" key="1">
    <source>
        <dbReference type="EMBL" id="MCP2160342.1"/>
    </source>
</evidence>
<sequence length="107" mass="10543">MDSTPLSVRSAPLADLSAGLDDTGATLAATPAVTALGAADSTSLALGLIAGDLVAVLLRLAVENHRATADAGAALRRIAEATATSARAYRATDDDAAGRLRDVGTAA</sequence>
<comment type="caution">
    <text evidence="1">The sequence shown here is derived from an EMBL/GenBank/DDBJ whole genome shotgun (WGS) entry which is preliminary data.</text>
</comment>
<evidence type="ECO:0000313" key="2">
    <source>
        <dbReference type="Proteomes" id="UP001205740"/>
    </source>
</evidence>
<dbReference type="RefSeq" id="WP_253653951.1">
    <property type="nucleotide sequence ID" value="NZ_BAAAOE010000003.1"/>
</dbReference>
<reference evidence="1 2" key="1">
    <citation type="submission" date="2022-06" db="EMBL/GenBank/DDBJ databases">
        <title>Genomic Encyclopedia of Archaeal and Bacterial Type Strains, Phase II (KMG-II): from individual species to whole genera.</title>
        <authorList>
            <person name="Goeker M."/>
        </authorList>
    </citation>
    <scope>NUCLEOTIDE SEQUENCE [LARGE SCALE GENOMIC DNA]</scope>
    <source>
        <strain evidence="1 2">DSM 45037</strain>
    </source>
</reference>
<dbReference type="InterPro" id="IPR022536">
    <property type="entry name" value="EspC"/>
</dbReference>
<gene>
    <name evidence="1" type="ORF">LX12_001529</name>
</gene>
<organism evidence="1 2">
    <name type="scientific">Williamsia serinedens</name>
    <dbReference type="NCBI Taxonomy" id="391736"/>
    <lineage>
        <taxon>Bacteria</taxon>
        <taxon>Bacillati</taxon>
        <taxon>Actinomycetota</taxon>
        <taxon>Actinomycetes</taxon>
        <taxon>Mycobacteriales</taxon>
        <taxon>Nocardiaceae</taxon>
        <taxon>Williamsia</taxon>
    </lineage>
</organism>
<protein>
    <submittedName>
        <fullName evidence="1">Excreted virulence factor EspC, type VII ESX diderm</fullName>
    </submittedName>
</protein>
<proteinExistence type="predicted"/>
<name>A0ABT1H3D4_9NOCA</name>